<feature type="transmembrane region" description="Helical" evidence="1">
    <location>
        <begin position="87"/>
        <end position="105"/>
    </location>
</feature>
<keyword evidence="3" id="KW-0378">Hydrolase</keyword>
<name>A0A1H5CFX4_RHOJO</name>
<keyword evidence="1" id="KW-0472">Membrane</keyword>
<evidence type="ECO:0000259" key="2">
    <source>
        <dbReference type="Pfam" id="PF02517"/>
    </source>
</evidence>
<keyword evidence="1" id="KW-0812">Transmembrane</keyword>
<proteinExistence type="predicted"/>
<dbReference type="EMBL" id="FNTL01000004">
    <property type="protein sequence ID" value="SED65324.1"/>
    <property type="molecule type" value="Genomic_DNA"/>
</dbReference>
<dbReference type="GO" id="GO:0006508">
    <property type="term" value="P:proteolysis"/>
    <property type="evidence" value="ECO:0007669"/>
    <property type="project" value="UniProtKB-KW"/>
</dbReference>
<dbReference type="OrthoDB" id="4453618at2"/>
<keyword evidence="3" id="KW-0645">Protease</keyword>
<feature type="transmembrane region" description="Helical" evidence="1">
    <location>
        <begin position="243"/>
        <end position="264"/>
    </location>
</feature>
<dbReference type="Proteomes" id="UP000183407">
    <property type="component" value="Unassembled WGS sequence"/>
</dbReference>
<evidence type="ECO:0000313" key="4">
    <source>
        <dbReference type="Proteomes" id="UP000183407"/>
    </source>
</evidence>
<feature type="transmembrane region" description="Helical" evidence="1">
    <location>
        <begin position="125"/>
        <end position="150"/>
    </location>
</feature>
<dbReference type="GO" id="GO:0080120">
    <property type="term" value="P:CAAX-box protein maturation"/>
    <property type="evidence" value="ECO:0007669"/>
    <property type="project" value="UniProtKB-ARBA"/>
</dbReference>
<dbReference type="GO" id="GO:0004175">
    <property type="term" value="F:endopeptidase activity"/>
    <property type="evidence" value="ECO:0007669"/>
    <property type="project" value="UniProtKB-ARBA"/>
</dbReference>
<evidence type="ECO:0000256" key="1">
    <source>
        <dbReference type="SAM" id="Phobius"/>
    </source>
</evidence>
<evidence type="ECO:0000313" key="3">
    <source>
        <dbReference type="EMBL" id="SED65324.1"/>
    </source>
</evidence>
<dbReference type="RefSeq" id="WP_073370895.1">
    <property type="nucleotide sequence ID" value="NZ_FNTL01000004.1"/>
</dbReference>
<feature type="transmembrane region" description="Helical" evidence="1">
    <location>
        <begin position="31"/>
        <end position="54"/>
    </location>
</feature>
<gene>
    <name evidence="3" type="ORF">SAMN04490220_5103</name>
</gene>
<feature type="transmembrane region" description="Helical" evidence="1">
    <location>
        <begin position="214"/>
        <end position="237"/>
    </location>
</feature>
<organism evidence="3 4">
    <name type="scientific">Rhodococcus jostii</name>
    <dbReference type="NCBI Taxonomy" id="132919"/>
    <lineage>
        <taxon>Bacteria</taxon>
        <taxon>Bacillati</taxon>
        <taxon>Actinomycetota</taxon>
        <taxon>Actinomycetes</taxon>
        <taxon>Mycobacteriales</taxon>
        <taxon>Nocardiaceae</taxon>
        <taxon>Rhodococcus</taxon>
    </lineage>
</organism>
<protein>
    <submittedName>
        <fullName evidence="3">CAAX protease self-immunity</fullName>
    </submittedName>
</protein>
<dbReference type="AlphaFoldDB" id="A0A1H5CFX4"/>
<keyword evidence="1" id="KW-1133">Transmembrane helix</keyword>
<sequence>MISRATLASWIRPASPEPAAPPVTGSERRGLWIEITIVLLVTFGASGLSGLLSLSESLLTPGNLADQAVALNVSRAENQVIDVARQLLGVVKLLAWGALGLYLLWRSGMGPSSVGLGRFRRRPDLTQGVGLAALVGLPGLGFYLLARAVGANLTVVPSTIGDHWWRLPTLILWAIANSGAEEVLVVAYLITRLRQLGWSENSSLLASAVLRGTYHLYQGFGGGLGNVAMGLVFGRYWQKTGRLWPLVIAHATIDSVAFVGYAVLRGHVGWIP</sequence>
<feature type="domain" description="CAAX prenyl protease 2/Lysostaphin resistance protein A-like" evidence="2">
    <location>
        <begin position="164"/>
        <end position="255"/>
    </location>
</feature>
<dbReference type="Pfam" id="PF02517">
    <property type="entry name" value="Rce1-like"/>
    <property type="match status" value="1"/>
</dbReference>
<dbReference type="InterPro" id="IPR003675">
    <property type="entry name" value="Rce1/LyrA-like_dom"/>
</dbReference>
<accession>A0A1H5CFX4</accession>
<reference evidence="4" key="1">
    <citation type="submission" date="2016-10" db="EMBL/GenBank/DDBJ databases">
        <authorList>
            <person name="Varghese N."/>
        </authorList>
    </citation>
    <scope>NUCLEOTIDE SEQUENCE [LARGE SCALE GENOMIC DNA]</scope>
    <source>
        <strain evidence="4">DSM 44719</strain>
    </source>
</reference>